<name>Q3V055_MOUSE</name>
<reference evidence="1" key="7">
    <citation type="journal article" date="2005" name="Science">
        <title>The Transcriptional Landscape of the Mammalian Genome.</title>
        <authorList>
            <consortium name="The FANTOM Consortium"/>
            <consortium name="Riken Genome Exploration Research Group and Genome Science Group (Genome Network Project Core Group)"/>
        </authorList>
    </citation>
    <scope>NUCLEOTIDE SEQUENCE</scope>
    <source>
        <strain evidence="1">C57BL/6J</strain>
        <tissue evidence="1">Testis</tissue>
    </source>
</reference>
<reference evidence="1" key="5">
    <citation type="journal article" date="2002" name="Nature">
        <title>Analysis of the mouse transcriptome based on functional annotation of 60,770 full-length cDNAs.</title>
        <authorList>
            <consortium name="The FANTOM Consortium and the RIKEN Genome Exploration Research Group Phase I and II Team"/>
        </authorList>
    </citation>
    <scope>NUCLEOTIDE SEQUENCE</scope>
    <source>
        <strain evidence="1">C57BL/6J</strain>
        <tissue evidence="1">Testis</tissue>
    </source>
</reference>
<reference evidence="1" key="2">
    <citation type="journal article" date="2000" name="Genome Res.">
        <title>Normalization and subtraction of cap-trapper-selected cDNAs to prepare full-length cDNA libraries for rapid discovery of new genes.</title>
        <authorList>
            <person name="Carninci P."/>
            <person name="Shibata Y."/>
            <person name="Hayatsu N."/>
            <person name="Sugahara Y."/>
            <person name="Shibata K."/>
            <person name="Itoh M."/>
            <person name="Konno H."/>
            <person name="Okazaki Y."/>
            <person name="Muramatsu M."/>
            <person name="Hayashizaki Y."/>
        </authorList>
    </citation>
    <scope>NUCLEOTIDE SEQUENCE</scope>
    <source>
        <strain evidence="1">C57BL/6J</strain>
        <tissue evidence="1">Testis</tissue>
    </source>
</reference>
<accession>Q3V055</accession>
<organism evidence="1">
    <name type="scientific">Mus musculus</name>
    <name type="common">Mouse</name>
    <dbReference type="NCBI Taxonomy" id="10090"/>
    <lineage>
        <taxon>Eukaryota</taxon>
        <taxon>Metazoa</taxon>
        <taxon>Chordata</taxon>
        <taxon>Craniata</taxon>
        <taxon>Vertebrata</taxon>
        <taxon>Euteleostomi</taxon>
        <taxon>Mammalia</taxon>
        <taxon>Eutheria</taxon>
        <taxon>Euarchontoglires</taxon>
        <taxon>Glires</taxon>
        <taxon>Rodentia</taxon>
        <taxon>Myomorpha</taxon>
        <taxon>Muroidea</taxon>
        <taxon>Muridae</taxon>
        <taxon>Murinae</taxon>
        <taxon>Mus</taxon>
        <taxon>Mus</taxon>
    </lineage>
</organism>
<dbReference type="MGI" id="MGI:3641671">
    <property type="gene designation" value="Gm10532"/>
</dbReference>
<gene>
    <name evidence="2" type="primary">Gm10532</name>
</gene>
<reference evidence="1" key="3">
    <citation type="journal article" date="2000" name="Genome Res.">
        <title>RIKEN integrated sequence analysis (RISA) system--384-format sequencing pipeline with 384 multicapillary sequencer.</title>
        <authorList>
            <person name="Shibata K."/>
            <person name="Itoh M."/>
            <person name="Aizawa K."/>
            <person name="Nagaoka S."/>
            <person name="Sasaki N."/>
            <person name="Carninci P."/>
            <person name="Konno H."/>
            <person name="Akiyama J."/>
            <person name="Nishi K."/>
            <person name="Kitsunai T."/>
            <person name="Tashiro H."/>
            <person name="Itoh M."/>
            <person name="Sumi N."/>
            <person name="Ishii Y."/>
            <person name="Nakamura S."/>
            <person name="Hazama M."/>
            <person name="Nishine T."/>
            <person name="Harada A."/>
            <person name="Yamamoto R."/>
            <person name="Matsumoto H."/>
            <person name="Sakaguchi S."/>
            <person name="Ikegami T."/>
            <person name="Kashiwagi K."/>
            <person name="Fujiwake S."/>
            <person name="Inoue K."/>
            <person name="Togawa Y."/>
            <person name="Izawa M."/>
            <person name="Ohara E."/>
            <person name="Watahiki M."/>
            <person name="Yoneda Y."/>
            <person name="Ishikawa T."/>
            <person name="Ozawa K."/>
            <person name="Tanaka T."/>
            <person name="Matsuura S."/>
            <person name="Kawai J."/>
            <person name="Okazaki Y."/>
            <person name="Muramatsu M."/>
            <person name="Inoue Y."/>
            <person name="Kira A."/>
            <person name="Hayashizaki Y."/>
        </authorList>
    </citation>
    <scope>NUCLEOTIDE SEQUENCE</scope>
    <source>
        <strain evidence="1">C57BL/6J</strain>
        <tissue evidence="1">Testis</tissue>
    </source>
</reference>
<reference evidence="1" key="6">
    <citation type="submission" date="2004-03" db="EMBL/GenBank/DDBJ databases">
        <authorList>
            <person name="Arakawa T."/>
            <person name="Carninci P."/>
            <person name="Fukuda S."/>
            <person name="Hashizume W."/>
            <person name="Hayashida K."/>
            <person name="Hori F."/>
            <person name="Iida J."/>
            <person name="Imamura K."/>
            <person name="Imotani K."/>
            <person name="Itoh M."/>
            <person name="Kanagawa S."/>
            <person name="Kawai J."/>
            <person name="Kojima M."/>
            <person name="Konno H."/>
            <person name="Murata M."/>
            <person name="Nakamura M."/>
            <person name="Ninomiya N."/>
            <person name="Nishiyori H."/>
            <person name="Nomura K."/>
            <person name="Ohno M."/>
            <person name="Sakazume N."/>
            <person name="Sano H."/>
            <person name="Sasaki D."/>
            <person name="Shibata K."/>
            <person name="Shiraki T."/>
            <person name="Tagami M."/>
            <person name="Tagami Y."/>
            <person name="Waki K."/>
            <person name="Watahiki A."/>
            <person name="Muramatsu M."/>
            <person name="Hayashizaki Y."/>
        </authorList>
    </citation>
    <scope>NUCLEOTIDE SEQUENCE</scope>
    <source>
        <strain evidence="1">C57BL/6J</strain>
        <tissue evidence="1">Testis</tissue>
    </source>
</reference>
<protein>
    <submittedName>
        <fullName evidence="1">Uncharacterized protein</fullName>
    </submittedName>
</protein>
<evidence type="ECO:0000313" key="1">
    <source>
        <dbReference type="EMBL" id="BAE21650.1"/>
    </source>
</evidence>
<evidence type="ECO:0000313" key="2">
    <source>
        <dbReference type="MGI" id="MGI:3641671"/>
    </source>
</evidence>
<proteinExistence type="evidence at transcript level"/>
<dbReference type="EMBL" id="AK133424">
    <property type="protein sequence ID" value="BAE21650.1"/>
    <property type="molecule type" value="mRNA"/>
</dbReference>
<reference evidence="1" key="1">
    <citation type="journal article" date="1999" name="Methods Enzymol.">
        <title>High-efficiency full-length cDNA cloning.</title>
        <authorList>
            <person name="Carninci P."/>
            <person name="Hayashizaki Y."/>
        </authorList>
    </citation>
    <scope>NUCLEOTIDE SEQUENCE</scope>
    <source>
        <strain evidence="1">C57BL/6J</strain>
        <tissue evidence="1">Testis</tissue>
    </source>
</reference>
<reference evidence="1" key="8">
    <citation type="journal article" date="2005" name="Science">
        <title>Antisense Transcription in the Mammalian Transcriptome.</title>
        <authorList>
            <consortium name="RIKEN Genome Exploration Research Group and Genome Science Group (Genome Network Project Core Group) and the FANTOM Consortium"/>
        </authorList>
    </citation>
    <scope>NUCLEOTIDE SEQUENCE</scope>
    <source>
        <strain evidence="1">C57BL/6J</strain>
        <tissue evidence="1">Testis</tissue>
    </source>
</reference>
<reference evidence="1" key="4">
    <citation type="journal article" date="2001" name="Nature">
        <title>Functional annotation of a full-length mouse cDNA collection.</title>
        <authorList>
            <consortium name="The RIKEN Genome Exploration Research Group Phase II Team and the FANTOM Consortium"/>
        </authorList>
    </citation>
    <scope>NUCLEOTIDE SEQUENCE</scope>
    <source>
        <strain evidence="1">C57BL/6J</strain>
        <tissue evidence="1">Testis</tissue>
    </source>
</reference>
<dbReference type="AlphaFoldDB" id="Q3V055"/>
<dbReference type="AGR" id="MGI:3641671"/>
<sequence>MYLSGANWDFKDMMLPGCAPESKPTWVLITRSSLYIHKDATHAEASVVICKLRSEVSGEPHCADTSAALGRALLLSFRTVLCKQRRASGRAALCARNQDGKVLLHGWKAGAGAWI</sequence>